<evidence type="ECO:0000256" key="1">
    <source>
        <dbReference type="ARBA" id="ARBA00009387"/>
    </source>
</evidence>
<comment type="caution">
    <text evidence="3">The sequence shown here is derived from an EMBL/GenBank/DDBJ whole genome shotgun (WGS) entry which is preliminary data.</text>
</comment>
<dbReference type="HOGENOM" id="CLU_094905_3_2_5"/>
<dbReference type="CDD" id="cd13400">
    <property type="entry name" value="LT_IagB-like"/>
    <property type="match status" value="1"/>
</dbReference>
<dbReference type="OrthoDB" id="8277605at2"/>
<dbReference type="EMBL" id="APVH01000042">
    <property type="protein sequence ID" value="EPX78056.1"/>
    <property type="molecule type" value="Genomic_DNA"/>
</dbReference>
<evidence type="ECO:0000313" key="4">
    <source>
        <dbReference type="Proteomes" id="UP000015347"/>
    </source>
</evidence>
<dbReference type="Gene3D" id="1.10.530.10">
    <property type="match status" value="1"/>
</dbReference>
<sequence length="139" mass="15428">MLSLVTAACIGQAAAAYNIDPVVIAAIMRTEGGTVGQYTENTNGTRDLGPMQINDDVWVGEVADHFFRGNERLAERELLNNGCFNVRAGAWILRRNIDLSDGDVLEGVGRYHSWTVRHKERYKGAFMRSIRSITGISRN</sequence>
<keyword evidence="4" id="KW-1185">Reference proteome</keyword>
<feature type="domain" description="Transglycosylase SLT" evidence="2">
    <location>
        <begin position="9"/>
        <end position="121"/>
    </location>
</feature>
<dbReference type="InterPro" id="IPR023346">
    <property type="entry name" value="Lysozyme-like_dom_sf"/>
</dbReference>
<dbReference type="RefSeq" id="WP_020041738.1">
    <property type="nucleotide sequence ID" value="NZ_KE557281.1"/>
</dbReference>
<organism evidence="3 4">
    <name type="scientific">Salipiger mucosus DSM 16094</name>
    <dbReference type="NCBI Taxonomy" id="1123237"/>
    <lineage>
        <taxon>Bacteria</taxon>
        <taxon>Pseudomonadati</taxon>
        <taxon>Pseudomonadota</taxon>
        <taxon>Alphaproteobacteria</taxon>
        <taxon>Rhodobacterales</taxon>
        <taxon>Roseobacteraceae</taxon>
        <taxon>Salipiger</taxon>
    </lineage>
</organism>
<proteinExistence type="inferred from homology"/>
<evidence type="ECO:0000313" key="3">
    <source>
        <dbReference type="EMBL" id="EPX78056.1"/>
    </source>
</evidence>
<dbReference type="AlphaFoldDB" id="S9Q9M2"/>
<protein>
    <submittedName>
        <fullName evidence="3">BfpH</fullName>
    </submittedName>
</protein>
<dbReference type="Proteomes" id="UP000015347">
    <property type="component" value="Unassembled WGS sequence"/>
</dbReference>
<dbReference type="InterPro" id="IPR008258">
    <property type="entry name" value="Transglycosylase_SLT_dom_1"/>
</dbReference>
<dbReference type="eggNOG" id="COG0741">
    <property type="taxonomic scope" value="Bacteria"/>
</dbReference>
<accession>S9Q9M2</accession>
<dbReference type="SUPFAM" id="SSF53955">
    <property type="entry name" value="Lysozyme-like"/>
    <property type="match status" value="1"/>
</dbReference>
<dbReference type="Pfam" id="PF01464">
    <property type="entry name" value="SLT"/>
    <property type="match status" value="1"/>
</dbReference>
<comment type="similarity">
    <text evidence="1">Belongs to the virb1 family.</text>
</comment>
<gene>
    <name evidence="3" type="ORF">Salmuc_03378</name>
</gene>
<dbReference type="STRING" id="1123237.Salmuc_03378"/>
<reference evidence="4" key="1">
    <citation type="journal article" date="2014" name="Stand. Genomic Sci.">
        <title>Genome sequence of the exopolysaccharide-producing Salipiger mucosus type strain (DSM 16094(T)), a moderately halophilic member of the Roseobacter clade.</title>
        <authorList>
            <person name="Riedel T."/>
            <person name="Spring S."/>
            <person name="Fiebig A."/>
            <person name="Petersen J."/>
            <person name="Kyrpides N.C."/>
            <person name="Goker M."/>
            <person name="Klenk H.P."/>
        </authorList>
    </citation>
    <scope>NUCLEOTIDE SEQUENCE [LARGE SCALE GENOMIC DNA]</scope>
    <source>
        <strain evidence="4">DSM 16094</strain>
    </source>
</reference>
<evidence type="ECO:0000259" key="2">
    <source>
        <dbReference type="Pfam" id="PF01464"/>
    </source>
</evidence>
<name>S9Q9M2_9RHOB</name>